<evidence type="ECO:0000313" key="5">
    <source>
        <dbReference type="EMBL" id="GAA3388079.1"/>
    </source>
</evidence>
<dbReference type="PROSITE" id="PS01124">
    <property type="entry name" value="HTH_ARAC_FAMILY_2"/>
    <property type="match status" value="1"/>
</dbReference>
<dbReference type="Gene3D" id="1.10.10.60">
    <property type="entry name" value="Homeodomain-like"/>
    <property type="match status" value="1"/>
</dbReference>
<keyword evidence="1" id="KW-0805">Transcription regulation</keyword>
<sequence>MSQSSPADAAAAGWSGALVVEPGLLAFTGRIGTAAAHAHACLQILHVTTGAVHLSDEHGDTRRAHTAIIPTGVRHALTAEPDAKGLIAYLDPASTGARAASHHLAALGPPEHASTWTHVEAIVPAADPAPLHPGLRRAVDLSTRRTDGPPDLTVLAGLVGLSASRLGHLFHDQLRLPYPAWRRWTRLRNALDQVRAGATLTQAAHAAGFTDSAHLTRTCRAMFGLTPTEALRAAGWRA</sequence>
<dbReference type="SUPFAM" id="SSF46689">
    <property type="entry name" value="Homeodomain-like"/>
    <property type="match status" value="1"/>
</dbReference>
<dbReference type="SMART" id="SM00342">
    <property type="entry name" value="HTH_ARAC"/>
    <property type="match status" value="1"/>
</dbReference>
<protein>
    <submittedName>
        <fullName evidence="5">AraC family transcriptional regulator</fullName>
    </submittedName>
</protein>
<comment type="caution">
    <text evidence="5">The sequence shown here is derived from an EMBL/GenBank/DDBJ whole genome shotgun (WGS) entry which is preliminary data.</text>
</comment>
<evidence type="ECO:0000313" key="6">
    <source>
        <dbReference type="Proteomes" id="UP001501676"/>
    </source>
</evidence>
<dbReference type="InterPro" id="IPR009057">
    <property type="entry name" value="Homeodomain-like_sf"/>
</dbReference>
<organism evidence="5 6">
    <name type="scientific">Cryptosporangium minutisporangium</name>
    <dbReference type="NCBI Taxonomy" id="113569"/>
    <lineage>
        <taxon>Bacteria</taxon>
        <taxon>Bacillati</taxon>
        <taxon>Actinomycetota</taxon>
        <taxon>Actinomycetes</taxon>
        <taxon>Cryptosporangiales</taxon>
        <taxon>Cryptosporangiaceae</taxon>
        <taxon>Cryptosporangium</taxon>
    </lineage>
</organism>
<accession>A0ABP6SYS9</accession>
<evidence type="ECO:0000259" key="4">
    <source>
        <dbReference type="PROSITE" id="PS01124"/>
    </source>
</evidence>
<evidence type="ECO:0000256" key="1">
    <source>
        <dbReference type="ARBA" id="ARBA00023015"/>
    </source>
</evidence>
<dbReference type="InterPro" id="IPR018060">
    <property type="entry name" value="HTH_AraC"/>
</dbReference>
<keyword evidence="6" id="KW-1185">Reference proteome</keyword>
<reference evidence="6" key="1">
    <citation type="journal article" date="2019" name="Int. J. Syst. Evol. Microbiol.">
        <title>The Global Catalogue of Microorganisms (GCM) 10K type strain sequencing project: providing services to taxonomists for standard genome sequencing and annotation.</title>
        <authorList>
            <consortium name="The Broad Institute Genomics Platform"/>
            <consortium name="The Broad Institute Genome Sequencing Center for Infectious Disease"/>
            <person name="Wu L."/>
            <person name="Ma J."/>
        </authorList>
    </citation>
    <scope>NUCLEOTIDE SEQUENCE [LARGE SCALE GENOMIC DNA]</scope>
    <source>
        <strain evidence="6">JCM 9458</strain>
    </source>
</reference>
<dbReference type="RefSeq" id="WP_345728981.1">
    <property type="nucleotide sequence ID" value="NZ_BAAAYN010000022.1"/>
</dbReference>
<gene>
    <name evidence="5" type="ORF">GCM10020369_32870</name>
</gene>
<keyword evidence="2" id="KW-0238">DNA-binding</keyword>
<dbReference type="PANTHER" id="PTHR46796">
    <property type="entry name" value="HTH-TYPE TRANSCRIPTIONAL ACTIVATOR RHAS-RELATED"/>
    <property type="match status" value="1"/>
</dbReference>
<proteinExistence type="predicted"/>
<dbReference type="Pfam" id="PF12833">
    <property type="entry name" value="HTH_18"/>
    <property type="match status" value="1"/>
</dbReference>
<feature type="domain" description="HTH araC/xylS-type" evidence="4">
    <location>
        <begin position="136"/>
        <end position="233"/>
    </location>
</feature>
<dbReference type="InterPro" id="IPR050204">
    <property type="entry name" value="AraC_XylS_family_regulators"/>
</dbReference>
<keyword evidence="3" id="KW-0804">Transcription</keyword>
<evidence type="ECO:0000256" key="3">
    <source>
        <dbReference type="ARBA" id="ARBA00023163"/>
    </source>
</evidence>
<name>A0ABP6SYS9_9ACTN</name>
<dbReference type="Proteomes" id="UP001501676">
    <property type="component" value="Unassembled WGS sequence"/>
</dbReference>
<dbReference type="EMBL" id="BAAAYN010000022">
    <property type="protein sequence ID" value="GAA3388079.1"/>
    <property type="molecule type" value="Genomic_DNA"/>
</dbReference>
<evidence type="ECO:0000256" key="2">
    <source>
        <dbReference type="ARBA" id="ARBA00023125"/>
    </source>
</evidence>